<keyword evidence="4" id="KW-1185">Reference proteome</keyword>
<dbReference type="Gene3D" id="1.10.10.60">
    <property type="entry name" value="Homeodomain-like"/>
    <property type="match status" value="1"/>
</dbReference>
<dbReference type="InterPro" id="IPR006120">
    <property type="entry name" value="Resolvase_HTH_dom"/>
</dbReference>
<reference evidence="3 4" key="1">
    <citation type="submission" date="2024-09" db="EMBL/GenBank/DDBJ databases">
        <authorList>
            <person name="Sun Q."/>
            <person name="Mori K."/>
        </authorList>
    </citation>
    <scope>NUCLEOTIDE SEQUENCE [LARGE SCALE GENOMIC DNA]</scope>
    <source>
        <strain evidence="3 4">JCM 3143</strain>
    </source>
</reference>
<organism evidence="3 4">
    <name type="scientific">Nonomuraea helvata</name>
    <dbReference type="NCBI Taxonomy" id="37484"/>
    <lineage>
        <taxon>Bacteria</taxon>
        <taxon>Bacillati</taxon>
        <taxon>Actinomycetota</taxon>
        <taxon>Actinomycetes</taxon>
        <taxon>Streptosporangiales</taxon>
        <taxon>Streptosporangiaceae</taxon>
        <taxon>Nonomuraea</taxon>
    </lineage>
</organism>
<gene>
    <name evidence="3" type="ORF">ACFFSA_08950</name>
</gene>
<feature type="region of interest" description="Disordered" evidence="1">
    <location>
        <begin position="1"/>
        <end position="25"/>
    </location>
</feature>
<dbReference type="SUPFAM" id="SSF46689">
    <property type="entry name" value="Homeodomain-like"/>
    <property type="match status" value="1"/>
</dbReference>
<evidence type="ECO:0000256" key="1">
    <source>
        <dbReference type="SAM" id="MobiDB-lite"/>
    </source>
</evidence>
<dbReference type="Proteomes" id="UP001589532">
    <property type="component" value="Unassembled WGS sequence"/>
</dbReference>
<sequence length="76" mass="8136">MPGVLGLPPEGLASSRARGRVGGRPRALDADGIEMARALYELKGQDGKRTYTIQQITDRLGVGHATIYRNLDADAT</sequence>
<proteinExistence type="predicted"/>
<protein>
    <submittedName>
        <fullName evidence="3">Helix-turn-helix domain-containing protein</fullName>
    </submittedName>
</protein>
<feature type="domain" description="Resolvase HTH" evidence="2">
    <location>
        <begin position="23"/>
        <end position="72"/>
    </location>
</feature>
<comment type="caution">
    <text evidence="3">The sequence shown here is derived from an EMBL/GenBank/DDBJ whole genome shotgun (WGS) entry which is preliminary data.</text>
</comment>
<evidence type="ECO:0000259" key="2">
    <source>
        <dbReference type="Pfam" id="PF02796"/>
    </source>
</evidence>
<dbReference type="RefSeq" id="WP_345002251.1">
    <property type="nucleotide sequence ID" value="NZ_BAAAXV010000009.1"/>
</dbReference>
<name>A0ABV5RXD4_9ACTN</name>
<dbReference type="Pfam" id="PF02796">
    <property type="entry name" value="HTH_7"/>
    <property type="match status" value="1"/>
</dbReference>
<evidence type="ECO:0000313" key="3">
    <source>
        <dbReference type="EMBL" id="MFB9623208.1"/>
    </source>
</evidence>
<accession>A0ABV5RXD4</accession>
<dbReference type="InterPro" id="IPR009057">
    <property type="entry name" value="Homeodomain-like_sf"/>
</dbReference>
<evidence type="ECO:0000313" key="4">
    <source>
        <dbReference type="Proteomes" id="UP001589532"/>
    </source>
</evidence>
<dbReference type="EMBL" id="JBHMBW010000005">
    <property type="protein sequence ID" value="MFB9623208.1"/>
    <property type="molecule type" value="Genomic_DNA"/>
</dbReference>